<feature type="compositionally biased region" description="Polar residues" evidence="1">
    <location>
        <begin position="146"/>
        <end position="161"/>
    </location>
</feature>
<feature type="region of interest" description="Disordered" evidence="1">
    <location>
        <begin position="131"/>
        <end position="164"/>
    </location>
</feature>
<name>A0AAV2P0L5_9HYME</name>
<dbReference type="Proteomes" id="UP001497644">
    <property type="component" value="Chromosome 6"/>
</dbReference>
<dbReference type="AlphaFoldDB" id="A0AAV2P0L5"/>
<reference evidence="2" key="1">
    <citation type="submission" date="2024-04" db="EMBL/GenBank/DDBJ databases">
        <authorList>
            <consortium name="Molecular Ecology Group"/>
        </authorList>
    </citation>
    <scope>NUCLEOTIDE SEQUENCE</scope>
</reference>
<keyword evidence="3" id="KW-1185">Reference proteome</keyword>
<organism evidence="2 3">
    <name type="scientific">Lasius platythorax</name>
    <dbReference type="NCBI Taxonomy" id="488582"/>
    <lineage>
        <taxon>Eukaryota</taxon>
        <taxon>Metazoa</taxon>
        <taxon>Ecdysozoa</taxon>
        <taxon>Arthropoda</taxon>
        <taxon>Hexapoda</taxon>
        <taxon>Insecta</taxon>
        <taxon>Pterygota</taxon>
        <taxon>Neoptera</taxon>
        <taxon>Endopterygota</taxon>
        <taxon>Hymenoptera</taxon>
        <taxon>Apocrita</taxon>
        <taxon>Aculeata</taxon>
        <taxon>Formicoidea</taxon>
        <taxon>Formicidae</taxon>
        <taxon>Formicinae</taxon>
        <taxon>Lasius</taxon>
        <taxon>Lasius</taxon>
    </lineage>
</organism>
<evidence type="ECO:0000313" key="3">
    <source>
        <dbReference type="Proteomes" id="UP001497644"/>
    </source>
</evidence>
<accession>A0AAV2P0L5</accession>
<evidence type="ECO:0000256" key="1">
    <source>
        <dbReference type="SAM" id="MobiDB-lite"/>
    </source>
</evidence>
<evidence type="ECO:0000313" key="2">
    <source>
        <dbReference type="EMBL" id="CAL1685153.1"/>
    </source>
</evidence>
<proteinExistence type="predicted"/>
<sequence>MEKIYNIIKPSVDGLTNAFDNDNIENNQDSYCENGNDMETSNNNSNTTMVDYLFDETCSSDTEDCVLKYVNTTQETPEFAESSFPGTASIKKKQLYRTKKDTFDENMSFKQNSQKNKQHINLQFQNTCNFNKNSNIPEEKNGPSKPINSSEQLQDITNCETSSEENECIDKDDLRITQRKIVNTGTKVKEKTALNILTKKISKPLQIRRENVQFNSDCAKTFPQTRKNYSTSDKVLNFATLANSKAELVELMKMDINKKHEIEVNILNMQLHKETLQAQLIEKEIAIKEYILERLKKTDALEDIENM</sequence>
<dbReference type="EMBL" id="OZ034829">
    <property type="protein sequence ID" value="CAL1685153.1"/>
    <property type="molecule type" value="Genomic_DNA"/>
</dbReference>
<gene>
    <name evidence="2" type="ORF">LPLAT_LOCUS10711</name>
</gene>
<protein>
    <submittedName>
        <fullName evidence="2">Uncharacterized protein</fullName>
    </submittedName>
</protein>